<dbReference type="GO" id="GO:0016787">
    <property type="term" value="F:hydrolase activity"/>
    <property type="evidence" value="ECO:0007669"/>
    <property type="project" value="UniProtKB-KW"/>
</dbReference>
<evidence type="ECO:0000256" key="1">
    <source>
        <dbReference type="ARBA" id="ARBA00022679"/>
    </source>
</evidence>
<keyword evidence="1" id="KW-0808">Transferase</keyword>
<keyword evidence="6" id="KW-0695">RNA-directed DNA polymerase</keyword>
<name>A0A9Q3I5J1_9BASI</name>
<evidence type="ECO:0000313" key="8">
    <source>
        <dbReference type="EMBL" id="MBW0527170.1"/>
    </source>
</evidence>
<dbReference type="GO" id="GO:0004519">
    <property type="term" value="F:endonuclease activity"/>
    <property type="evidence" value="ECO:0007669"/>
    <property type="project" value="UniProtKB-KW"/>
</dbReference>
<proteinExistence type="predicted"/>
<accession>A0A9Q3I5J1</accession>
<dbReference type="InterPro" id="IPR050951">
    <property type="entry name" value="Retrovirus_Pol_polyprotein"/>
</dbReference>
<reference evidence="8" key="1">
    <citation type="submission" date="2021-03" db="EMBL/GenBank/DDBJ databases">
        <title>Draft genome sequence of rust myrtle Austropuccinia psidii MF-1, a brazilian biotype.</title>
        <authorList>
            <person name="Quecine M.C."/>
            <person name="Pachon D.M.R."/>
            <person name="Bonatelli M.L."/>
            <person name="Correr F.H."/>
            <person name="Franceschini L.M."/>
            <person name="Leite T.F."/>
            <person name="Margarido G.R.A."/>
            <person name="Almeida C.A."/>
            <person name="Ferrarezi J.A."/>
            <person name="Labate C.A."/>
        </authorList>
    </citation>
    <scope>NUCLEOTIDE SEQUENCE</scope>
    <source>
        <strain evidence="8">MF-1</strain>
    </source>
</reference>
<evidence type="ECO:0000313" key="9">
    <source>
        <dbReference type="Proteomes" id="UP000765509"/>
    </source>
</evidence>
<dbReference type="GO" id="GO:0003964">
    <property type="term" value="F:RNA-directed DNA polymerase activity"/>
    <property type="evidence" value="ECO:0007669"/>
    <property type="project" value="UniProtKB-KW"/>
</dbReference>
<dbReference type="Pfam" id="PF17917">
    <property type="entry name" value="RT_RNaseH"/>
    <property type="match status" value="1"/>
</dbReference>
<dbReference type="InterPro" id="IPR041373">
    <property type="entry name" value="RT_RNaseH"/>
</dbReference>
<dbReference type="AlphaFoldDB" id="A0A9Q3I5J1"/>
<dbReference type="SUPFAM" id="SSF56672">
    <property type="entry name" value="DNA/RNA polymerases"/>
    <property type="match status" value="1"/>
</dbReference>
<dbReference type="EMBL" id="AVOT02033284">
    <property type="protein sequence ID" value="MBW0527170.1"/>
    <property type="molecule type" value="Genomic_DNA"/>
</dbReference>
<dbReference type="PANTHER" id="PTHR37984:SF5">
    <property type="entry name" value="PROTEIN NYNRIN-LIKE"/>
    <property type="match status" value="1"/>
</dbReference>
<evidence type="ECO:0000256" key="6">
    <source>
        <dbReference type="ARBA" id="ARBA00022918"/>
    </source>
</evidence>
<sequence length="151" mass="17604">MKEERIKACEERKKGLTEAPLLPLHDWNIPLKFYIDACGDVLGEVLNQVQIIDYKPTVGEVFHMSRKIKLTEARYGASQMKCLSLVWEIYKLHFYLDGSVFEVINNCNALKSLLKMKMPNKHMLRWEIAIQEYRVNITIVNKAGNINKQSY</sequence>
<evidence type="ECO:0000256" key="4">
    <source>
        <dbReference type="ARBA" id="ARBA00022759"/>
    </source>
</evidence>
<protein>
    <recommendedName>
        <fullName evidence="7">Reverse transcriptase RNase H-like domain-containing protein</fullName>
    </recommendedName>
</protein>
<evidence type="ECO:0000259" key="7">
    <source>
        <dbReference type="Pfam" id="PF17917"/>
    </source>
</evidence>
<dbReference type="PANTHER" id="PTHR37984">
    <property type="entry name" value="PROTEIN CBG26694"/>
    <property type="match status" value="1"/>
</dbReference>
<dbReference type="InterPro" id="IPR043502">
    <property type="entry name" value="DNA/RNA_pol_sf"/>
</dbReference>
<keyword evidence="3" id="KW-0540">Nuclease</keyword>
<dbReference type="Proteomes" id="UP000765509">
    <property type="component" value="Unassembled WGS sequence"/>
</dbReference>
<organism evidence="8 9">
    <name type="scientific">Austropuccinia psidii MF-1</name>
    <dbReference type="NCBI Taxonomy" id="1389203"/>
    <lineage>
        <taxon>Eukaryota</taxon>
        <taxon>Fungi</taxon>
        <taxon>Dikarya</taxon>
        <taxon>Basidiomycota</taxon>
        <taxon>Pucciniomycotina</taxon>
        <taxon>Pucciniomycetes</taxon>
        <taxon>Pucciniales</taxon>
        <taxon>Sphaerophragmiaceae</taxon>
        <taxon>Austropuccinia</taxon>
    </lineage>
</organism>
<keyword evidence="4" id="KW-0255">Endonuclease</keyword>
<keyword evidence="2" id="KW-0548">Nucleotidyltransferase</keyword>
<keyword evidence="9" id="KW-1185">Reference proteome</keyword>
<comment type="caution">
    <text evidence="8">The sequence shown here is derived from an EMBL/GenBank/DDBJ whole genome shotgun (WGS) entry which is preliminary data.</text>
</comment>
<keyword evidence="5" id="KW-0378">Hydrolase</keyword>
<feature type="domain" description="Reverse transcriptase RNase H-like" evidence="7">
    <location>
        <begin position="28"/>
        <end position="133"/>
    </location>
</feature>
<gene>
    <name evidence="8" type="ORF">O181_066885</name>
</gene>
<evidence type="ECO:0000256" key="3">
    <source>
        <dbReference type="ARBA" id="ARBA00022722"/>
    </source>
</evidence>
<evidence type="ECO:0000256" key="2">
    <source>
        <dbReference type="ARBA" id="ARBA00022695"/>
    </source>
</evidence>
<evidence type="ECO:0000256" key="5">
    <source>
        <dbReference type="ARBA" id="ARBA00022801"/>
    </source>
</evidence>